<dbReference type="PRINTS" id="PR00056">
    <property type="entry name" value="HSFDOMAIN"/>
</dbReference>
<evidence type="ECO:0000256" key="2">
    <source>
        <dbReference type="ARBA" id="ARBA00023125"/>
    </source>
</evidence>
<feature type="compositionally biased region" description="Low complexity" evidence="5">
    <location>
        <begin position="190"/>
        <end position="201"/>
    </location>
</feature>
<dbReference type="PANTHER" id="PTHR10015:SF206">
    <property type="entry name" value="HSF-TYPE DNA-BINDING DOMAIN-CONTAINING PROTEIN"/>
    <property type="match status" value="1"/>
</dbReference>
<evidence type="ECO:0000256" key="4">
    <source>
        <dbReference type="RuleBase" id="RU004020"/>
    </source>
</evidence>
<evidence type="ECO:0000256" key="1">
    <source>
        <dbReference type="ARBA" id="ARBA00004123"/>
    </source>
</evidence>
<dbReference type="GO" id="GO:0005634">
    <property type="term" value="C:nucleus"/>
    <property type="evidence" value="ECO:0007669"/>
    <property type="project" value="UniProtKB-SubCell"/>
</dbReference>
<feature type="domain" description="HSF-type DNA-binding" evidence="6">
    <location>
        <begin position="51"/>
        <end position="147"/>
    </location>
</feature>
<feature type="compositionally biased region" description="Polar residues" evidence="5">
    <location>
        <begin position="296"/>
        <end position="309"/>
    </location>
</feature>
<dbReference type="EMBL" id="JALLPB020000064">
    <property type="protein sequence ID" value="KAL3822498.1"/>
    <property type="molecule type" value="Genomic_DNA"/>
</dbReference>
<name>A0ABD3SDN7_9STRA</name>
<dbReference type="InterPro" id="IPR036390">
    <property type="entry name" value="WH_DNA-bd_sf"/>
</dbReference>
<keyword evidence="3" id="KW-0539">Nucleus</keyword>
<dbReference type="PANTHER" id="PTHR10015">
    <property type="entry name" value="HEAT SHOCK TRANSCRIPTION FACTOR"/>
    <property type="match status" value="1"/>
</dbReference>
<protein>
    <recommendedName>
        <fullName evidence="6">HSF-type DNA-binding domain-containing protein</fullName>
    </recommendedName>
</protein>
<dbReference type="SUPFAM" id="SSF46785">
    <property type="entry name" value="Winged helix' DNA-binding domain"/>
    <property type="match status" value="1"/>
</dbReference>
<comment type="similarity">
    <text evidence="4">Belongs to the HSF family.</text>
</comment>
<keyword evidence="2" id="KW-0238">DNA-binding</keyword>
<evidence type="ECO:0000256" key="3">
    <source>
        <dbReference type="ARBA" id="ARBA00023242"/>
    </source>
</evidence>
<dbReference type="Gene3D" id="1.10.10.10">
    <property type="entry name" value="Winged helix-like DNA-binding domain superfamily/Winged helix DNA-binding domain"/>
    <property type="match status" value="1"/>
</dbReference>
<dbReference type="GO" id="GO:0003677">
    <property type="term" value="F:DNA binding"/>
    <property type="evidence" value="ECO:0007669"/>
    <property type="project" value="UniProtKB-KW"/>
</dbReference>
<dbReference type="InterPro" id="IPR036388">
    <property type="entry name" value="WH-like_DNA-bd_sf"/>
</dbReference>
<feature type="region of interest" description="Disordered" evidence="5">
    <location>
        <begin position="225"/>
        <end position="251"/>
    </location>
</feature>
<proteinExistence type="inferred from homology"/>
<organism evidence="7 8">
    <name type="scientific">Cyclostephanos tholiformis</name>
    <dbReference type="NCBI Taxonomy" id="382380"/>
    <lineage>
        <taxon>Eukaryota</taxon>
        <taxon>Sar</taxon>
        <taxon>Stramenopiles</taxon>
        <taxon>Ochrophyta</taxon>
        <taxon>Bacillariophyta</taxon>
        <taxon>Coscinodiscophyceae</taxon>
        <taxon>Thalassiosirophycidae</taxon>
        <taxon>Stephanodiscales</taxon>
        <taxon>Stephanodiscaceae</taxon>
        <taxon>Cyclostephanos</taxon>
    </lineage>
</organism>
<evidence type="ECO:0000313" key="7">
    <source>
        <dbReference type="EMBL" id="KAL3822498.1"/>
    </source>
</evidence>
<sequence>MDNDYEPPRQRKKPKVKESIIDHTYRDYSQVEVSSDDEGGSVTDDKKQSRLQPNFPAKLHAIVSNPNYQHIVCWQAHGRSWKIVDKHLLSTVICPKHFAHAKFESFNRSVNGWGFKRLLNPGPDCKSYYHECFLRGRPELTKLMQRLVNPGKRLPDKAGEPDFYEISRKYPLPAAPTTALQEELTPAALSPHSQRPSQQSRFTFPPNQPGGYPYGYYPAPYPQLPSPASSYAGQQPYPPQPPQQGFYQMPPGLYPPNPAAYGYYPYPQMMVPQGYEQYPHPSMYGQYYPGGPVTPTAYTTGSPGRQKTAAQGRPPPVDEQGQYYQSPGAQPDSSATSDADPDDERKPSAITGVKRPLESLQGDPADSSCPSEPPPHAAGTSAKDGHNSSEQSNIGVMSGALAKASSEGSNAAPERRLTKPEEGGGDGIHEQQLLQDFFQHF</sequence>
<evidence type="ECO:0000259" key="6">
    <source>
        <dbReference type="SMART" id="SM00415"/>
    </source>
</evidence>
<dbReference type="FunFam" id="1.10.10.10:FF:000479">
    <property type="entry name" value="Predicted protein"/>
    <property type="match status" value="1"/>
</dbReference>
<feature type="compositionally biased region" description="Basic and acidic residues" evidence="5">
    <location>
        <begin position="413"/>
        <end position="422"/>
    </location>
</feature>
<comment type="subcellular location">
    <subcellularLocation>
        <location evidence="1">Nucleus</location>
    </subcellularLocation>
</comment>
<feature type="region of interest" description="Disordered" evidence="5">
    <location>
        <begin position="290"/>
        <end position="430"/>
    </location>
</feature>
<feature type="region of interest" description="Disordered" evidence="5">
    <location>
        <begin position="186"/>
        <end position="205"/>
    </location>
</feature>
<comment type="caution">
    <text evidence="7">The sequence shown here is derived from an EMBL/GenBank/DDBJ whole genome shotgun (WGS) entry which is preliminary data.</text>
</comment>
<dbReference type="AlphaFoldDB" id="A0ABD3SDN7"/>
<dbReference type="Pfam" id="PF00447">
    <property type="entry name" value="HSF_DNA-bind"/>
    <property type="match status" value="1"/>
</dbReference>
<dbReference type="SMART" id="SM00415">
    <property type="entry name" value="HSF"/>
    <property type="match status" value="1"/>
</dbReference>
<dbReference type="Proteomes" id="UP001530377">
    <property type="component" value="Unassembled WGS sequence"/>
</dbReference>
<keyword evidence="8" id="KW-1185">Reference proteome</keyword>
<dbReference type="InterPro" id="IPR000232">
    <property type="entry name" value="HSF_DNA-bd"/>
</dbReference>
<gene>
    <name evidence="7" type="ORF">ACHAXA_002516</name>
</gene>
<reference evidence="7 8" key="1">
    <citation type="submission" date="2024-10" db="EMBL/GenBank/DDBJ databases">
        <title>Updated reference genomes for cyclostephanoid diatoms.</title>
        <authorList>
            <person name="Roberts W.R."/>
            <person name="Alverson A.J."/>
        </authorList>
    </citation>
    <scope>NUCLEOTIDE SEQUENCE [LARGE SCALE GENOMIC DNA]</scope>
    <source>
        <strain evidence="7 8">AJA228-03</strain>
    </source>
</reference>
<evidence type="ECO:0000256" key="5">
    <source>
        <dbReference type="SAM" id="MobiDB-lite"/>
    </source>
</evidence>
<feature type="region of interest" description="Disordered" evidence="5">
    <location>
        <begin position="30"/>
        <end position="50"/>
    </location>
</feature>
<evidence type="ECO:0000313" key="8">
    <source>
        <dbReference type="Proteomes" id="UP001530377"/>
    </source>
</evidence>
<accession>A0ABD3SDN7</accession>